<proteinExistence type="predicted"/>
<dbReference type="EMBL" id="NBIV01000202">
    <property type="protein sequence ID" value="PXF41702.1"/>
    <property type="molecule type" value="Genomic_DNA"/>
</dbReference>
<protein>
    <submittedName>
        <fullName evidence="9">Uncharacterized protein</fullName>
    </submittedName>
</protein>
<feature type="transmembrane region" description="Helical" evidence="8">
    <location>
        <begin position="1151"/>
        <end position="1171"/>
    </location>
</feature>
<feature type="transmembrane region" description="Helical" evidence="8">
    <location>
        <begin position="784"/>
        <end position="805"/>
    </location>
</feature>
<feature type="transmembrane region" description="Helical" evidence="8">
    <location>
        <begin position="1191"/>
        <end position="1216"/>
    </location>
</feature>
<dbReference type="GO" id="GO:0005886">
    <property type="term" value="C:plasma membrane"/>
    <property type="evidence" value="ECO:0007669"/>
    <property type="project" value="UniProtKB-SubCell"/>
</dbReference>
<keyword evidence="7 8" id="KW-0472">Membrane</keyword>
<dbReference type="InterPro" id="IPR044669">
    <property type="entry name" value="YneE/VCCN1/2-like"/>
</dbReference>
<feature type="transmembrane region" description="Helical" evidence="8">
    <location>
        <begin position="415"/>
        <end position="436"/>
    </location>
</feature>
<dbReference type="Pfam" id="PF25539">
    <property type="entry name" value="Bestrophin_2"/>
    <property type="match status" value="5"/>
</dbReference>
<evidence type="ECO:0000256" key="4">
    <source>
        <dbReference type="ARBA" id="ARBA00022692"/>
    </source>
</evidence>
<gene>
    <name evidence="9" type="ORF">BWQ96_08587</name>
</gene>
<feature type="transmembrane region" description="Helical" evidence="8">
    <location>
        <begin position="284"/>
        <end position="305"/>
    </location>
</feature>
<evidence type="ECO:0000313" key="10">
    <source>
        <dbReference type="Proteomes" id="UP000247409"/>
    </source>
</evidence>
<evidence type="ECO:0000256" key="1">
    <source>
        <dbReference type="ARBA" id="ARBA00004651"/>
    </source>
</evidence>
<evidence type="ECO:0000256" key="3">
    <source>
        <dbReference type="ARBA" id="ARBA00022475"/>
    </source>
</evidence>
<comment type="caution">
    <text evidence="9">The sequence shown here is derived from an EMBL/GenBank/DDBJ whole genome shotgun (WGS) entry which is preliminary data.</text>
</comment>
<dbReference type="PANTHER" id="PTHR33281">
    <property type="entry name" value="UPF0187 PROTEIN YNEE"/>
    <property type="match status" value="1"/>
</dbReference>
<keyword evidence="6" id="KW-0406">Ion transport</keyword>
<dbReference type="OrthoDB" id="1368at2759"/>
<feature type="transmembrane region" description="Helical" evidence="8">
    <location>
        <begin position="1697"/>
        <end position="1716"/>
    </location>
</feature>
<sequence>MSKEAESSTEIPALHGDNVEAEHQTTPYSDFQHRAVALRLQNVKASGRLGSGPPEPDATDYSTLVALMQTIPYDIIGFQLVWSTLITFLAYKLNRSDVNWFSVEFWDSRLVISPSISYGVGWALFVLLGFFIREASNRYWEVQVDWEHMARYLRQVILHLRQGYPDGTWHDGDLERIAAHVIAYPIVLKMSIRGERENEQLQGILHNLDIHDILRASSMHHYCLSVVRAYFSAAEEDANHSFKHVAAEKTPAGDGTRFTLHHYLDYADAHTGSIVKIANSLPSIGYVTHLRILLYIWMLFIPLALVRNSGWFTILWAVLISYGIGMLFTIGQALSEPFGFDIHDVKLNSLAADTALNLLDAFSREKQDLKSVVKKVHDAPDWLVKPMEKLGKESPSSKLRDCCSLIVFGCSSKKVFFSLVGVVLWTTFLVCLTYEVRNTSNAESCRWWCIYIPLDSSITAYVSLGIFLVLGFWLNVAYNRYWSALQLWQSKFKTGVEQLAFFFSMACKQGTWHDGDRERLLSHLVALCYAAKLELRESRDTTELHAILSHQDVRAFDESEDFYGHAIDVIFGYINSIERVHADTVQVPFCPFKSSKYATILVLRGLDHSMGECISIHKHPIPKSYTIHLKLFTFFWLALLPMSLIQFAGFLSFLYIIPISYSVIRLIGIGSNLADPFGFDKEDIPLDMFCSEVKQSIHDIYSSSLQGTPAFVYPSDYTRQAFNALPLDGEQDFIGNSCHRKPKRSFLNWRRMLRRSLDEEVNPTLAGSLKNLVNNLPSVSFRRMALVTIWSVAASGISYGFSYLWSEDKRNTCNAWCSPVDVETHVLANIGFALFMILSFRASDAIGRYEEGAMLIFNIQMNLRNVAIEAVQNYTDNFFHKHDKERIVAHLVQIPLCFRDRLLGIVRDDPADKEGLLSPEDRKSFETSPVPLEHLVQTVEAYFTLQDSVAREGHPDIPKFRTAGTFTETLLIRMAKVRESISRALGVKAFPVISSYTRHQHLFTVLWLALLPFAMTPNTGFFTILWAPLISYGILGLEEIAEKLVDPYGNDAIDIPLDKMCLDASSSIIQGVTSINWGLDVHTQFAGCENVPQLGTILKKKTPSHEYTLAHFDKLERSVSFGDGDPLCFAGPKAPKMKPSLLAHLIRSVPWWVLVYITAWTTVATLISYLARDKSQVARWWQSNFSVNTTVATYLSFAAFMLLGFFVRAAFVRYLAAGGVWGSRLRSYCHGLAVQFQTLFPEGTFHEGDHRRIIAHLAAIPLVLKSELRNSRDIREVKGLLSYKDLGRLQCADSMVTHCVDVLRSYLYSVTNYSNRLHKPFYYGRRVSMVKFLLHHMEKMIRESMFLRTFEIAPGFQTLLNTFLGLWFLILPFALAEHSGWFTILWVPVIAYGVLGMHAIARELQFPFGTDLNDLDLDAMADSIVSDLLFVQKHIKPHPELLVHESPIVPFWNESRKCGIKKKRIRKTFCRKLLDNTKLAMNVFSLVETIGVAGWSALCVLAAWAVSKEFPFDDEVEVECTNWFCSRIAVNDSVKEYIGFALFLLLGFRLYESHGRYTDGIRLLTQLSGRLHLISNRIFESYQQGDWHRNDLQRIAAHLAALPIALMGQMRNEDCGEHLRHVLSKEDCEKMLKAHDRSEYCMDVLHFYLMEGDRWSAHMKEKPHAGNHEHWFIFWYMLEVRKVCVDLREIVSIPMPYGYVQHLRIFLVIWLLLLPLGLVESSGWLTVLWTPFIAFGIVGIEKWSEELANPFGVDVSDVPVERFVHDIGNAVKSNLKMFEHGMKPFLREERGAFPEDELLNVSIDE</sequence>
<evidence type="ECO:0000256" key="5">
    <source>
        <dbReference type="ARBA" id="ARBA00022989"/>
    </source>
</evidence>
<evidence type="ECO:0000313" key="9">
    <source>
        <dbReference type="EMBL" id="PXF41702.1"/>
    </source>
</evidence>
<feature type="transmembrane region" description="Helical" evidence="8">
    <location>
        <begin position="111"/>
        <end position="132"/>
    </location>
</feature>
<feature type="transmembrane region" description="Helical" evidence="8">
    <location>
        <begin position="627"/>
        <end position="647"/>
    </location>
</feature>
<feature type="transmembrane region" description="Helical" evidence="8">
    <location>
        <begin position="1479"/>
        <end position="1506"/>
    </location>
</feature>
<comment type="subcellular location">
    <subcellularLocation>
        <location evidence="1">Cell membrane</location>
        <topology evidence="1">Multi-pass membrane protein</topology>
    </subcellularLocation>
</comment>
<keyword evidence="2" id="KW-0813">Transport</keyword>
<evidence type="ECO:0000256" key="7">
    <source>
        <dbReference type="ARBA" id="ARBA00023136"/>
    </source>
</evidence>
<evidence type="ECO:0000256" key="2">
    <source>
        <dbReference type="ARBA" id="ARBA00022448"/>
    </source>
</evidence>
<reference evidence="9 10" key="1">
    <citation type="journal article" date="2018" name="Mol. Biol. Evol.">
        <title>Analysis of the draft genome of the red seaweed Gracilariopsis chorda provides insights into genome size evolution in Rhodophyta.</title>
        <authorList>
            <person name="Lee J."/>
            <person name="Yang E.C."/>
            <person name="Graf L."/>
            <person name="Yang J.H."/>
            <person name="Qiu H."/>
            <person name="Zel Zion U."/>
            <person name="Chan C.X."/>
            <person name="Stephens T.G."/>
            <person name="Weber A.P.M."/>
            <person name="Boo G.H."/>
            <person name="Boo S.M."/>
            <person name="Kim K.M."/>
            <person name="Shin Y."/>
            <person name="Jung M."/>
            <person name="Lee S.J."/>
            <person name="Yim H.S."/>
            <person name="Lee J.H."/>
            <person name="Bhattacharya D."/>
            <person name="Yoon H.S."/>
        </authorList>
    </citation>
    <scope>NUCLEOTIDE SEQUENCE [LARGE SCALE GENOMIC DNA]</scope>
    <source>
        <strain evidence="9 10">SKKU-2015</strain>
        <tissue evidence="9">Whole body</tissue>
    </source>
</reference>
<feature type="transmembrane region" description="Helical" evidence="8">
    <location>
        <begin position="1352"/>
        <end position="1375"/>
    </location>
</feature>
<keyword evidence="10" id="KW-1185">Reference proteome</keyword>
<feature type="transmembrane region" description="Helical" evidence="8">
    <location>
        <begin position="1381"/>
        <end position="1401"/>
    </location>
</feature>
<dbReference type="GO" id="GO:0005254">
    <property type="term" value="F:chloride channel activity"/>
    <property type="evidence" value="ECO:0007669"/>
    <property type="project" value="InterPro"/>
</dbReference>
<evidence type="ECO:0000256" key="6">
    <source>
        <dbReference type="ARBA" id="ARBA00023065"/>
    </source>
</evidence>
<organism evidence="9 10">
    <name type="scientific">Gracilariopsis chorda</name>
    <dbReference type="NCBI Taxonomy" id="448386"/>
    <lineage>
        <taxon>Eukaryota</taxon>
        <taxon>Rhodophyta</taxon>
        <taxon>Florideophyceae</taxon>
        <taxon>Rhodymeniophycidae</taxon>
        <taxon>Gracilariales</taxon>
        <taxon>Gracilariaceae</taxon>
        <taxon>Gracilariopsis</taxon>
    </lineage>
</organism>
<evidence type="ECO:0000256" key="8">
    <source>
        <dbReference type="SAM" id="Phobius"/>
    </source>
</evidence>
<name>A0A2V3II06_9FLOR</name>
<dbReference type="Proteomes" id="UP000247409">
    <property type="component" value="Unassembled WGS sequence"/>
</dbReference>
<accession>A0A2V3II06</accession>
<keyword evidence="3" id="KW-1003">Cell membrane</keyword>
<feature type="transmembrane region" description="Helical" evidence="8">
    <location>
        <begin position="71"/>
        <end position="91"/>
    </location>
</feature>
<keyword evidence="4 8" id="KW-0812">Transmembrane</keyword>
<keyword evidence="5 8" id="KW-1133">Transmembrane helix</keyword>
<feature type="transmembrane region" description="Helical" evidence="8">
    <location>
        <begin position="456"/>
        <end position="478"/>
    </location>
</feature>
<feature type="transmembrane region" description="Helical" evidence="8">
    <location>
        <begin position="311"/>
        <end position="330"/>
    </location>
</feature>
<dbReference type="PANTHER" id="PTHR33281:SF19">
    <property type="entry name" value="VOLTAGE-DEPENDENT ANION CHANNEL-FORMING PROTEIN YNEE"/>
    <property type="match status" value="1"/>
</dbReference>